<keyword evidence="2" id="KW-1185">Reference proteome</keyword>
<dbReference type="InterPro" id="IPR016181">
    <property type="entry name" value="Acyl_CoA_acyltransferase"/>
</dbReference>
<reference evidence="1" key="1">
    <citation type="submission" date="2021-03" db="EMBL/GenBank/DDBJ databases">
        <title>Chromosome level genome of the anhydrobiotic midge Polypedilum vanderplanki.</title>
        <authorList>
            <person name="Yoshida Y."/>
            <person name="Kikawada T."/>
            <person name="Gusev O."/>
        </authorList>
    </citation>
    <scope>NUCLEOTIDE SEQUENCE</scope>
    <source>
        <strain evidence="1">NIAS01</strain>
        <tissue evidence="1">Whole body or cell culture</tissue>
    </source>
</reference>
<dbReference type="PANTHER" id="PTHR20905:SF32">
    <property type="entry name" value="ARYLALKYLAMINE N-ACETYLTRANSFERASE-LIKE 7, ISOFORM A"/>
    <property type="match status" value="1"/>
</dbReference>
<dbReference type="AlphaFoldDB" id="A0A9J6BDC2"/>
<name>A0A9J6BDC2_POLVA</name>
<evidence type="ECO:0000313" key="1">
    <source>
        <dbReference type="EMBL" id="KAG5667623.1"/>
    </source>
</evidence>
<dbReference type="OrthoDB" id="8113373at2759"/>
<dbReference type="GO" id="GO:0008080">
    <property type="term" value="F:N-acetyltransferase activity"/>
    <property type="evidence" value="ECO:0007669"/>
    <property type="project" value="TreeGrafter"/>
</dbReference>
<protein>
    <recommendedName>
        <fullName evidence="3">N-acetyltransferase domain-containing protein</fullName>
    </recommendedName>
</protein>
<dbReference type="Gene3D" id="3.40.630.30">
    <property type="match status" value="1"/>
</dbReference>
<evidence type="ECO:0008006" key="3">
    <source>
        <dbReference type="Google" id="ProtNLM"/>
    </source>
</evidence>
<dbReference type="Proteomes" id="UP001107558">
    <property type="component" value="Chromosome 4"/>
</dbReference>
<sequence>MSIIRRFFSTSLTYPKIYHKFSALDLDGKTKVEYRIQDFPQDRFAEGVEFTLNHFFAHEPMSKTRNIINDKVACQEFSDVLTELLKKNCSLICLKENSDEIVSANIMCVKNEEEYYEDYEVKSKHLSDILGTITFANTKFNPFKHYNVDKLLYALTVTVHPAYRGRSVANQMFKTRRILTKELGLKVTTTHATAGGSQKAAKNAGFEENFVITYEELEKLNPRFHFPGIDTKYFKVMSFKI</sequence>
<proteinExistence type="predicted"/>
<organism evidence="1 2">
    <name type="scientific">Polypedilum vanderplanki</name>
    <name type="common">Sleeping chironomid midge</name>
    <dbReference type="NCBI Taxonomy" id="319348"/>
    <lineage>
        <taxon>Eukaryota</taxon>
        <taxon>Metazoa</taxon>
        <taxon>Ecdysozoa</taxon>
        <taxon>Arthropoda</taxon>
        <taxon>Hexapoda</taxon>
        <taxon>Insecta</taxon>
        <taxon>Pterygota</taxon>
        <taxon>Neoptera</taxon>
        <taxon>Endopterygota</taxon>
        <taxon>Diptera</taxon>
        <taxon>Nematocera</taxon>
        <taxon>Chironomoidea</taxon>
        <taxon>Chironomidae</taxon>
        <taxon>Chironominae</taxon>
        <taxon>Polypedilum</taxon>
        <taxon>Polypedilum</taxon>
    </lineage>
</organism>
<dbReference type="SUPFAM" id="SSF55729">
    <property type="entry name" value="Acyl-CoA N-acyltransferases (Nat)"/>
    <property type="match status" value="1"/>
</dbReference>
<comment type="caution">
    <text evidence="1">The sequence shown here is derived from an EMBL/GenBank/DDBJ whole genome shotgun (WGS) entry which is preliminary data.</text>
</comment>
<gene>
    <name evidence="1" type="ORF">PVAND_015597</name>
</gene>
<accession>A0A9J6BDC2</accession>
<dbReference type="PANTHER" id="PTHR20905">
    <property type="entry name" value="N-ACETYLTRANSFERASE-RELATED"/>
    <property type="match status" value="1"/>
</dbReference>
<evidence type="ECO:0000313" key="2">
    <source>
        <dbReference type="Proteomes" id="UP001107558"/>
    </source>
</evidence>
<dbReference type="EMBL" id="JADBJN010000004">
    <property type="protein sequence ID" value="KAG5667623.1"/>
    <property type="molecule type" value="Genomic_DNA"/>
</dbReference>